<name>R4KI97_9FIRM</name>
<feature type="domain" description="N-acetyltransferase" evidence="1">
    <location>
        <begin position="191"/>
        <end position="347"/>
    </location>
</feature>
<accession>R4KI97</accession>
<dbReference type="RefSeq" id="WP_006520801.1">
    <property type="nucleotide sequence ID" value="NC_021184.1"/>
</dbReference>
<dbReference type="GO" id="GO:0016747">
    <property type="term" value="F:acyltransferase activity, transferring groups other than amino-acyl groups"/>
    <property type="evidence" value="ECO:0007669"/>
    <property type="project" value="InterPro"/>
</dbReference>
<protein>
    <recommendedName>
        <fullName evidence="1">N-acetyltransferase domain-containing protein</fullName>
    </recommendedName>
</protein>
<evidence type="ECO:0000313" key="3">
    <source>
        <dbReference type="Proteomes" id="UP000013520"/>
    </source>
</evidence>
<dbReference type="AlphaFoldDB" id="R4KI97"/>
<dbReference type="Gene3D" id="3.40.630.30">
    <property type="match status" value="1"/>
</dbReference>
<dbReference type="PANTHER" id="PTHR41368:SF1">
    <property type="entry name" value="PROTEIN YGHO"/>
    <property type="match status" value="1"/>
</dbReference>
<dbReference type="eggNOG" id="COG3153">
    <property type="taxonomic scope" value="Bacteria"/>
</dbReference>
<reference evidence="2 3" key="1">
    <citation type="submission" date="2012-01" db="EMBL/GenBank/DDBJ databases">
        <title>Complete sequence of Desulfotomaculum gibsoniae DSM 7213.</title>
        <authorList>
            <consortium name="US DOE Joint Genome Institute"/>
            <person name="Lucas S."/>
            <person name="Han J."/>
            <person name="Lapidus A."/>
            <person name="Cheng J.-F."/>
            <person name="Goodwin L."/>
            <person name="Pitluck S."/>
            <person name="Peters L."/>
            <person name="Ovchinnikova G."/>
            <person name="Teshima H."/>
            <person name="Detter J.C."/>
            <person name="Han C."/>
            <person name="Tapia R."/>
            <person name="Land M."/>
            <person name="Hauser L."/>
            <person name="Kyrpides N."/>
            <person name="Ivanova N."/>
            <person name="Pagani I."/>
            <person name="Parshina S."/>
            <person name="Plugge C."/>
            <person name="Muyzer G."/>
            <person name="Kuever J."/>
            <person name="Ivanova A."/>
            <person name="Nazina T."/>
            <person name="Klenk H.-P."/>
            <person name="Brambilla E."/>
            <person name="Spring S."/>
            <person name="Stams A.F."/>
            <person name="Woyke T."/>
        </authorList>
    </citation>
    <scope>NUCLEOTIDE SEQUENCE [LARGE SCALE GENOMIC DNA]</scope>
    <source>
        <strain evidence="2 3">DSM 7213</strain>
    </source>
</reference>
<dbReference type="InterPro" id="IPR000182">
    <property type="entry name" value="GNAT_dom"/>
</dbReference>
<dbReference type="HOGENOM" id="CLU_053649_0_0_9"/>
<dbReference type="PROSITE" id="PS51186">
    <property type="entry name" value="GNAT"/>
    <property type="match status" value="1"/>
</dbReference>
<gene>
    <name evidence="2" type="ORF">Desgi_2950</name>
</gene>
<dbReference type="OrthoDB" id="9806005at2"/>
<dbReference type="InterPro" id="IPR039968">
    <property type="entry name" value="BcerS-like"/>
</dbReference>
<dbReference type="InterPro" id="IPR016181">
    <property type="entry name" value="Acyl_CoA_acyltransferase"/>
</dbReference>
<dbReference type="SUPFAM" id="SSF55729">
    <property type="entry name" value="Acyl-CoA N-acyltransferases (Nat)"/>
    <property type="match status" value="1"/>
</dbReference>
<dbReference type="PANTHER" id="PTHR41368">
    <property type="entry name" value="PROTEIN YGHO"/>
    <property type="match status" value="1"/>
</dbReference>
<dbReference type="KEGG" id="dgi:Desgi_2950"/>
<evidence type="ECO:0000313" key="2">
    <source>
        <dbReference type="EMBL" id="AGL02339.1"/>
    </source>
</evidence>
<dbReference type="Proteomes" id="UP000013520">
    <property type="component" value="Chromosome"/>
</dbReference>
<sequence length="347" mass="39158">MQLEVKRVNNDKVMQAFLAIPSRVYGEMDIPPWAAASTMRSMFNVLLNPGLKHIEYANFVAFDGNQPVGRITAAIDSLNPRIGEGFWGSFECIDSTEVAAELLETAAGWLREKKKNVMLGPATLNTNQYVGLLIKGFESEVYKEIPYNPPYYQNLVESTGLVKAHDLECYKWHLPETLPNALQMGHKLEGVIIRPINYFNFIKEAKIIQELYNKIFPKMWGFLPITHGDAQAMVLGLVNSVPPDLFLIAEVHRKPAGIHLAIPHKKPQRDRSGGKVRLAIGGVMPEFRKKGLHRLMLKECYKQCRKLGLVTGEVSQVTESNDVKSKIISPIIGKEITKIYRVYKKDL</sequence>
<keyword evidence="3" id="KW-1185">Reference proteome</keyword>
<dbReference type="STRING" id="767817.Desgi_2950"/>
<evidence type="ECO:0000259" key="1">
    <source>
        <dbReference type="PROSITE" id="PS51186"/>
    </source>
</evidence>
<organism evidence="2 3">
    <name type="scientific">Desulfoscipio gibsoniae DSM 7213</name>
    <dbReference type="NCBI Taxonomy" id="767817"/>
    <lineage>
        <taxon>Bacteria</taxon>
        <taxon>Bacillati</taxon>
        <taxon>Bacillota</taxon>
        <taxon>Clostridia</taxon>
        <taxon>Eubacteriales</taxon>
        <taxon>Desulfallaceae</taxon>
        <taxon>Desulfoscipio</taxon>
    </lineage>
</organism>
<proteinExistence type="predicted"/>
<dbReference type="EMBL" id="CP003273">
    <property type="protein sequence ID" value="AGL02339.1"/>
    <property type="molecule type" value="Genomic_DNA"/>
</dbReference>